<dbReference type="InterPro" id="IPR036390">
    <property type="entry name" value="WH_DNA-bd_sf"/>
</dbReference>
<dbReference type="GO" id="GO:0003700">
    <property type="term" value="F:DNA-binding transcription factor activity"/>
    <property type="evidence" value="ECO:0007669"/>
    <property type="project" value="InterPro"/>
</dbReference>
<evidence type="ECO:0000313" key="6">
    <source>
        <dbReference type="EMBL" id="PFG29205.1"/>
    </source>
</evidence>
<dbReference type="Pfam" id="PF00126">
    <property type="entry name" value="HTH_1"/>
    <property type="match status" value="1"/>
</dbReference>
<sequence length="305" mass="32586">MAQLPDLAALALLCAVAEHGSLSRAAASIGMVQPNATRTLRQLESELGFRLVDRGPRGSTLTHDGAIVADWASDVVAAARDLRSAAEALRDSQQSHVRVAASKTVAEAFLPRWLAVLRAERPQVALHLTAQNSHEVQDAVEAGDADVGFVESPGVRRGLRHAEVARDRLVVVVSPQHPWARRRRPVTDAELARTSLVVREPGSGTRTTFESALAHLDSVAPTLELDSNAAVRISVASGAGPAVLSELAVADAVRSGELVTVPTEREFARRMRAIWLPGTVHDAAELLVSIALRARTTRVEGSHTR</sequence>
<evidence type="ECO:0000256" key="2">
    <source>
        <dbReference type="ARBA" id="ARBA00023015"/>
    </source>
</evidence>
<dbReference type="Pfam" id="PF03466">
    <property type="entry name" value="LysR_substrate"/>
    <property type="match status" value="1"/>
</dbReference>
<dbReference type="InterPro" id="IPR000847">
    <property type="entry name" value="LysR_HTH_N"/>
</dbReference>
<dbReference type="PROSITE" id="PS50931">
    <property type="entry name" value="HTH_LYSR"/>
    <property type="match status" value="1"/>
</dbReference>
<dbReference type="InterPro" id="IPR036388">
    <property type="entry name" value="WH-like_DNA-bd_sf"/>
</dbReference>
<dbReference type="Proteomes" id="UP000221369">
    <property type="component" value="Unassembled WGS sequence"/>
</dbReference>
<keyword evidence="2" id="KW-0805">Transcription regulation</keyword>
<evidence type="ECO:0000313" key="7">
    <source>
        <dbReference type="Proteomes" id="UP000221369"/>
    </source>
</evidence>
<dbReference type="SUPFAM" id="SSF46785">
    <property type="entry name" value="Winged helix' DNA-binding domain"/>
    <property type="match status" value="1"/>
</dbReference>
<accession>A0A2A9DSS3</accession>
<evidence type="ECO:0000256" key="3">
    <source>
        <dbReference type="ARBA" id="ARBA00023125"/>
    </source>
</evidence>
<comment type="similarity">
    <text evidence="1">Belongs to the LysR transcriptional regulatory family.</text>
</comment>
<evidence type="ECO:0000256" key="1">
    <source>
        <dbReference type="ARBA" id="ARBA00009437"/>
    </source>
</evidence>
<proteinExistence type="inferred from homology"/>
<comment type="caution">
    <text evidence="6">The sequence shown here is derived from an EMBL/GenBank/DDBJ whole genome shotgun (WGS) entry which is preliminary data.</text>
</comment>
<evidence type="ECO:0000259" key="5">
    <source>
        <dbReference type="PROSITE" id="PS50931"/>
    </source>
</evidence>
<gene>
    <name evidence="6" type="ORF">ATJ78_0102</name>
</gene>
<dbReference type="PANTHER" id="PTHR30126:SF39">
    <property type="entry name" value="HTH-TYPE TRANSCRIPTIONAL REGULATOR CYSL"/>
    <property type="match status" value="1"/>
</dbReference>
<dbReference type="RefSeq" id="WP_098409116.1">
    <property type="nucleotide sequence ID" value="NZ_PDJE01000001.1"/>
</dbReference>
<dbReference type="SUPFAM" id="SSF53850">
    <property type="entry name" value="Periplasmic binding protein-like II"/>
    <property type="match status" value="1"/>
</dbReference>
<keyword evidence="3 6" id="KW-0238">DNA-binding</keyword>
<feature type="domain" description="HTH lysR-type" evidence="5">
    <location>
        <begin position="5"/>
        <end position="62"/>
    </location>
</feature>
<dbReference type="Gene3D" id="1.10.10.10">
    <property type="entry name" value="Winged helix-like DNA-binding domain superfamily/Winged helix DNA-binding domain"/>
    <property type="match status" value="1"/>
</dbReference>
<reference evidence="6 7" key="1">
    <citation type="submission" date="2017-10" db="EMBL/GenBank/DDBJ databases">
        <title>Sequencing the genomes of 1000 actinobacteria strains.</title>
        <authorList>
            <person name="Klenk H.-P."/>
        </authorList>
    </citation>
    <scope>NUCLEOTIDE SEQUENCE [LARGE SCALE GENOMIC DNA]</scope>
    <source>
        <strain evidence="6 7">DSM 21798</strain>
    </source>
</reference>
<dbReference type="Gene3D" id="3.40.190.10">
    <property type="entry name" value="Periplasmic binding protein-like II"/>
    <property type="match status" value="2"/>
</dbReference>
<dbReference type="EMBL" id="PDJE01000001">
    <property type="protein sequence ID" value="PFG29205.1"/>
    <property type="molecule type" value="Genomic_DNA"/>
</dbReference>
<dbReference type="GO" id="GO:0000976">
    <property type="term" value="F:transcription cis-regulatory region binding"/>
    <property type="evidence" value="ECO:0007669"/>
    <property type="project" value="TreeGrafter"/>
</dbReference>
<dbReference type="PANTHER" id="PTHR30126">
    <property type="entry name" value="HTH-TYPE TRANSCRIPTIONAL REGULATOR"/>
    <property type="match status" value="1"/>
</dbReference>
<dbReference type="AlphaFoldDB" id="A0A2A9DSS3"/>
<keyword evidence="7" id="KW-1185">Reference proteome</keyword>
<name>A0A2A9DSS3_9MICO</name>
<dbReference type="InterPro" id="IPR005119">
    <property type="entry name" value="LysR_subst-bd"/>
</dbReference>
<evidence type="ECO:0000256" key="4">
    <source>
        <dbReference type="ARBA" id="ARBA00023163"/>
    </source>
</evidence>
<keyword evidence="4" id="KW-0804">Transcription</keyword>
<organism evidence="6 7">
    <name type="scientific">Paramicrobacterium agarici</name>
    <dbReference type="NCBI Taxonomy" id="630514"/>
    <lineage>
        <taxon>Bacteria</taxon>
        <taxon>Bacillati</taxon>
        <taxon>Actinomycetota</taxon>
        <taxon>Actinomycetes</taxon>
        <taxon>Micrococcales</taxon>
        <taxon>Microbacteriaceae</taxon>
        <taxon>Paramicrobacterium</taxon>
    </lineage>
</organism>
<protein>
    <submittedName>
        <fullName evidence="6">DNA-binding transcriptional LysR family regulator</fullName>
    </submittedName>
</protein>